<accession>A0A8H7CXQ8</accession>
<comment type="caution">
    <text evidence="5">The sequence shown here is derived from an EMBL/GenBank/DDBJ whole genome shotgun (WGS) entry which is preliminary data.</text>
</comment>
<dbReference type="GO" id="GO:0005829">
    <property type="term" value="C:cytosol"/>
    <property type="evidence" value="ECO:0007669"/>
    <property type="project" value="TreeGrafter"/>
</dbReference>
<dbReference type="PANTHER" id="PTHR42908:SF10">
    <property type="entry name" value="EUKARYOTIC TRANSLATION ELONGATION FACTOR 2"/>
    <property type="match status" value="1"/>
</dbReference>
<dbReference type="GO" id="GO:0003746">
    <property type="term" value="F:translation elongation factor activity"/>
    <property type="evidence" value="ECO:0007669"/>
    <property type="project" value="UniProtKB-KW"/>
</dbReference>
<keyword evidence="3" id="KW-0648">Protein biosynthesis</keyword>
<dbReference type="InterPro" id="IPR000795">
    <property type="entry name" value="T_Tr_GTP-bd_dom"/>
</dbReference>
<proteinExistence type="predicted"/>
<gene>
    <name evidence="5" type="ORF">MSAN_01555300</name>
</gene>
<keyword evidence="1" id="KW-0963">Cytoplasm</keyword>
<reference evidence="5" key="1">
    <citation type="submission" date="2020-05" db="EMBL/GenBank/DDBJ databases">
        <title>Mycena genomes resolve the evolution of fungal bioluminescence.</title>
        <authorList>
            <person name="Tsai I.J."/>
        </authorList>
    </citation>
    <scope>NUCLEOTIDE SEQUENCE</scope>
    <source>
        <strain evidence="5">160909Yilan</strain>
    </source>
</reference>
<evidence type="ECO:0000313" key="5">
    <source>
        <dbReference type="EMBL" id="KAF7351238.1"/>
    </source>
</evidence>
<name>A0A8H7CXQ8_9AGAR</name>
<dbReference type="AlphaFoldDB" id="A0A8H7CXQ8"/>
<evidence type="ECO:0000313" key="6">
    <source>
        <dbReference type="Proteomes" id="UP000623467"/>
    </source>
</evidence>
<dbReference type="GO" id="GO:0043022">
    <property type="term" value="F:ribosome binding"/>
    <property type="evidence" value="ECO:0007669"/>
    <property type="project" value="TreeGrafter"/>
</dbReference>
<sequence length="340" mass="37925">MGRFTVEKIQGLMGKPTNIRNMNIISHYGHGQSTLTDIFVSSAAITVAGDDSDTSPGEKFRIGSTVIALYRKLPDEDLEVEQHMENGSEFLINLIDIRSDTSTMLRVMDGALAVVDVTVGVGVQTEILIRKILAERIKPVVALNKLDCALLEPKVSKEELYRTLSRSIDSINVLIGTYNEPALGDFRVSPEKGTVTFTSALQGWGFTLRQFASKYSKKFGVDRDKMMKRLWGENFFDSKTKKWTTQSTDVDGEHLERSFNMFVLDPILKVFEAVMGTAEEAIDPVLRKLEIELTQAERSLDNKHLLKAIMTKFLPAADALLDMVVIHLPSPRSPLSDTVL</sequence>
<evidence type="ECO:0000256" key="1">
    <source>
        <dbReference type="ARBA" id="ARBA00022490"/>
    </source>
</evidence>
<keyword evidence="6" id="KW-1185">Reference proteome</keyword>
<dbReference type="Gene3D" id="3.40.50.300">
    <property type="entry name" value="P-loop containing nucleotide triphosphate hydrolases"/>
    <property type="match status" value="1"/>
</dbReference>
<dbReference type="GO" id="GO:0003924">
    <property type="term" value="F:GTPase activity"/>
    <property type="evidence" value="ECO:0007669"/>
    <property type="project" value="InterPro"/>
</dbReference>
<dbReference type="GO" id="GO:0005525">
    <property type="term" value="F:GTP binding"/>
    <property type="evidence" value="ECO:0007669"/>
    <property type="project" value="InterPro"/>
</dbReference>
<protein>
    <submittedName>
        <fullName evidence="5">Putative EFT2-translation elongation factor eEF2</fullName>
    </submittedName>
</protein>
<dbReference type="Pfam" id="PF00009">
    <property type="entry name" value="GTP_EFTU"/>
    <property type="match status" value="1"/>
</dbReference>
<dbReference type="PANTHER" id="PTHR42908">
    <property type="entry name" value="TRANSLATION ELONGATION FACTOR-RELATED"/>
    <property type="match status" value="1"/>
</dbReference>
<dbReference type="FunFam" id="3.90.1430.10:FF:000003">
    <property type="entry name" value="Elongation factor 2"/>
    <property type="match status" value="1"/>
</dbReference>
<dbReference type="GO" id="GO:1990904">
    <property type="term" value="C:ribonucleoprotein complex"/>
    <property type="evidence" value="ECO:0007669"/>
    <property type="project" value="TreeGrafter"/>
</dbReference>
<dbReference type="InterPro" id="IPR027417">
    <property type="entry name" value="P-loop_NTPase"/>
</dbReference>
<dbReference type="Proteomes" id="UP000623467">
    <property type="component" value="Unassembled WGS sequence"/>
</dbReference>
<dbReference type="OrthoDB" id="364892at2759"/>
<evidence type="ECO:0000256" key="2">
    <source>
        <dbReference type="ARBA" id="ARBA00022768"/>
    </source>
</evidence>
<keyword evidence="2 5" id="KW-0251">Elongation factor</keyword>
<evidence type="ECO:0000256" key="3">
    <source>
        <dbReference type="ARBA" id="ARBA00022917"/>
    </source>
</evidence>
<organism evidence="5 6">
    <name type="scientific">Mycena sanguinolenta</name>
    <dbReference type="NCBI Taxonomy" id="230812"/>
    <lineage>
        <taxon>Eukaryota</taxon>
        <taxon>Fungi</taxon>
        <taxon>Dikarya</taxon>
        <taxon>Basidiomycota</taxon>
        <taxon>Agaricomycotina</taxon>
        <taxon>Agaricomycetes</taxon>
        <taxon>Agaricomycetidae</taxon>
        <taxon>Agaricales</taxon>
        <taxon>Marasmiineae</taxon>
        <taxon>Mycenaceae</taxon>
        <taxon>Mycena</taxon>
    </lineage>
</organism>
<feature type="domain" description="Tr-type G" evidence="4">
    <location>
        <begin position="18"/>
        <end position="280"/>
    </location>
</feature>
<dbReference type="EMBL" id="JACAZH010000013">
    <property type="protein sequence ID" value="KAF7351238.1"/>
    <property type="molecule type" value="Genomic_DNA"/>
</dbReference>
<dbReference type="Gene3D" id="3.90.1430.10">
    <property type="entry name" value="Yeast translation eEF2 (G' domain)"/>
    <property type="match status" value="1"/>
</dbReference>
<dbReference type="SUPFAM" id="SSF52540">
    <property type="entry name" value="P-loop containing nucleoside triphosphate hydrolases"/>
    <property type="match status" value="1"/>
</dbReference>
<evidence type="ECO:0000259" key="4">
    <source>
        <dbReference type="Pfam" id="PF00009"/>
    </source>
</evidence>